<dbReference type="Pfam" id="PF01694">
    <property type="entry name" value="Rhomboid"/>
    <property type="match status" value="1"/>
</dbReference>
<keyword evidence="5 7" id="KW-1133">Transmembrane helix</keyword>
<feature type="transmembrane region" description="Helical" evidence="7">
    <location>
        <begin position="239"/>
        <end position="261"/>
    </location>
</feature>
<dbReference type="AlphaFoldDB" id="A0A8J3QKI2"/>
<gene>
    <name evidence="9" type="ORF">Rhe02_98290</name>
</gene>
<evidence type="ECO:0000256" key="6">
    <source>
        <dbReference type="ARBA" id="ARBA00023136"/>
    </source>
</evidence>
<accession>A0A8J3QKI2</accession>
<evidence type="ECO:0000256" key="7">
    <source>
        <dbReference type="SAM" id="Phobius"/>
    </source>
</evidence>
<dbReference type="Gene3D" id="1.20.1540.10">
    <property type="entry name" value="Rhomboid-like"/>
    <property type="match status" value="1"/>
</dbReference>
<evidence type="ECO:0000256" key="5">
    <source>
        <dbReference type="ARBA" id="ARBA00022989"/>
    </source>
</evidence>
<keyword evidence="10" id="KW-1185">Reference proteome</keyword>
<dbReference type="EMBL" id="BONY01000165">
    <property type="protein sequence ID" value="GIH11762.1"/>
    <property type="molecule type" value="Genomic_DNA"/>
</dbReference>
<evidence type="ECO:0000259" key="8">
    <source>
        <dbReference type="Pfam" id="PF01694"/>
    </source>
</evidence>
<dbReference type="InterPro" id="IPR050925">
    <property type="entry name" value="Rhomboid_protease_S54"/>
</dbReference>
<keyword evidence="9" id="KW-0645">Protease</keyword>
<proteinExistence type="inferred from homology"/>
<dbReference type="PANTHER" id="PTHR43731">
    <property type="entry name" value="RHOMBOID PROTEASE"/>
    <property type="match status" value="1"/>
</dbReference>
<evidence type="ECO:0000256" key="4">
    <source>
        <dbReference type="ARBA" id="ARBA00022801"/>
    </source>
</evidence>
<feature type="domain" description="Peptidase S54 rhomboid" evidence="8">
    <location>
        <begin position="100"/>
        <end position="229"/>
    </location>
</feature>
<dbReference type="GO" id="GO:0016020">
    <property type="term" value="C:membrane"/>
    <property type="evidence" value="ECO:0007669"/>
    <property type="project" value="UniProtKB-SubCell"/>
</dbReference>
<keyword evidence="6 7" id="KW-0472">Membrane</keyword>
<protein>
    <submittedName>
        <fullName evidence="9">Rhomboid family intramembrane serine protease</fullName>
    </submittedName>
</protein>
<feature type="transmembrane region" description="Helical" evidence="7">
    <location>
        <begin position="38"/>
        <end position="57"/>
    </location>
</feature>
<dbReference type="InterPro" id="IPR035952">
    <property type="entry name" value="Rhomboid-like_sf"/>
</dbReference>
<name>A0A8J3QKI2_9ACTN</name>
<feature type="transmembrane region" description="Helical" evidence="7">
    <location>
        <begin position="190"/>
        <end position="207"/>
    </location>
</feature>
<dbReference type="Proteomes" id="UP000612899">
    <property type="component" value="Unassembled WGS sequence"/>
</dbReference>
<evidence type="ECO:0000256" key="1">
    <source>
        <dbReference type="ARBA" id="ARBA00004141"/>
    </source>
</evidence>
<comment type="subcellular location">
    <subcellularLocation>
        <location evidence="1">Membrane</location>
        <topology evidence="1">Multi-pass membrane protein</topology>
    </subcellularLocation>
</comment>
<comment type="caution">
    <text evidence="9">The sequence shown here is derived from an EMBL/GenBank/DDBJ whole genome shotgun (WGS) entry which is preliminary data.</text>
</comment>
<feature type="transmembrane region" description="Helical" evidence="7">
    <location>
        <begin position="166"/>
        <end position="183"/>
    </location>
</feature>
<keyword evidence="4" id="KW-0378">Hydrolase</keyword>
<comment type="similarity">
    <text evidence="2">Belongs to the peptidase S54 family.</text>
</comment>
<sequence>MVVASVGHQCPECVAEGKRTQRQALTHFGGSAAGVHGYVTKALMALNVAVFLLVLVMTKGRALTGGITDLHIWGAVNGSGLVEANDGSLIPIGYGGVDGGEYYRLVTAMFLHYGIIHLALNMYALWVLGRSLEAALGPIRFGALYLLAGLGGNVACDLFAPDTLSAGASTAIYGLFSAYFLILRRLGRDASAVIPIIVINVVLTFTIPGISIAGHLGGLVTGAIVGAGLAYAPREHRTLVQTLVLVATFLGLMAITLALSLSR</sequence>
<reference evidence="9" key="1">
    <citation type="submission" date="2021-01" db="EMBL/GenBank/DDBJ databases">
        <title>Whole genome shotgun sequence of Rhizocola hellebori NBRC 109834.</title>
        <authorList>
            <person name="Komaki H."/>
            <person name="Tamura T."/>
        </authorList>
    </citation>
    <scope>NUCLEOTIDE SEQUENCE</scope>
    <source>
        <strain evidence="9">NBRC 109834</strain>
    </source>
</reference>
<evidence type="ECO:0000256" key="3">
    <source>
        <dbReference type="ARBA" id="ARBA00022692"/>
    </source>
</evidence>
<dbReference type="GO" id="GO:0004252">
    <property type="term" value="F:serine-type endopeptidase activity"/>
    <property type="evidence" value="ECO:0007669"/>
    <property type="project" value="InterPro"/>
</dbReference>
<dbReference type="GO" id="GO:0006508">
    <property type="term" value="P:proteolysis"/>
    <property type="evidence" value="ECO:0007669"/>
    <property type="project" value="UniProtKB-KW"/>
</dbReference>
<evidence type="ECO:0000256" key="2">
    <source>
        <dbReference type="ARBA" id="ARBA00009045"/>
    </source>
</evidence>
<feature type="transmembrane region" description="Helical" evidence="7">
    <location>
        <begin position="110"/>
        <end position="129"/>
    </location>
</feature>
<dbReference type="PANTHER" id="PTHR43731:SF14">
    <property type="entry name" value="PRESENILIN-ASSOCIATED RHOMBOID-LIKE PROTEIN, MITOCHONDRIAL"/>
    <property type="match status" value="1"/>
</dbReference>
<dbReference type="InterPro" id="IPR022764">
    <property type="entry name" value="Peptidase_S54_rhomboid_dom"/>
</dbReference>
<feature type="transmembrane region" description="Helical" evidence="7">
    <location>
        <begin position="141"/>
        <end position="160"/>
    </location>
</feature>
<evidence type="ECO:0000313" key="9">
    <source>
        <dbReference type="EMBL" id="GIH11762.1"/>
    </source>
</evidence>
<dbReference type="SUPFAM" id="SSF144091">
    <property type="entry name" value="Rhomboid-like"/>
    <property type="match status" value="1"/>
</dbReference>
<organism evidence="9 10">
    <name type="scientific">Rhizocola hellebori</name>
    <dbReference type="NCBI Taxonomy" id="1392758"/>
    <lineage>
        <taxon>Bacteria</taxon>
        <taxon>Bacillati</taxon>
        <taxon>Actinomycetota</taxon>
        <taxon>Actinomycetes</taxon>
        <taxon>Micromonosporales</taxon>
        <taxon>Micromonosporaceae</taxon>
        <taxon>Rhizocola</taxon>
    </lineage>
</organism>
<keyword evidence="3 7" id="KW-0812">Transmembrane</keyword>
<evidence type="ECO:0000313" key="10">
    <source>
        <dbReference type="Proteomes" id="UP000612899"/>
    </source>
</evidence>